<dbReference type="PROSITE" id="PS50181">
    <property type="entry name" value="FBOX"/>
    <property type="match status" value="1"/>
</dbReference>
<protein>
    <recommendedName>
        <fullName evidence="1">F-box domain-containing protein</fullName>
    </recommendedName>
</protein>
<reference evidence="2 3" key="1">
    <citation type="submission" date="2019-10" db="EMBL/GenBank/DDBJ databases">
        <authorList>
            <person name="Palmer J.M."/>
        </authorList>
    </citation>
    <scope>NUCLEOTIDE SEQUENCE [LARGE SCALE GENOMIC DNA]</scope>
    <source>
        <strain evidence="2 3">TWF718</strain>
    </source>
</reference>
<proteinExistence type="predicted"/>
<dbReference type="AlphaFoldDB" id="A0AAN8N566"/>
<dbReference type="EMBL" id="JAVHNR010000005">
    <property type="protein sequence ID" value="KAK6342977.1"/>
    <property type="molecule type" value="Genomic_DNA"/>
</dbReference>
<comment type="caution">
    <text evidence="2">The sequence shown here is derived from an EMBL/GenBank/DDBJ whole genome shotgun (WGS) entry which is preliminary data.</text>
</comment>
<name>A0AAN8N566_9PEZI</name>
<gene>
    <name evidence="2" type="ORF">TWF718_008355</name>
</gene>
<keyword evidence="3" id="KW-1185">Reference proteome</keyword>
<organism evidence="2 3">
    <name type="scientific">Orbilia javanica</name>
    <dbReference type="NCBI Taxonomy" id="47235"/>
    <lineage>
        <taxon>Eukaryota</taxon>
        <taxon>Fungi</taxon>
        <taxon>Dikarya</taxon>
        <taxon>Ascomycota</taxon>
        <taxon>Pezizomycotina</taxon>
        <taxon>Orbiliomycetes</taxon>
        <taxon>Orbiliales</taxon>
        <taxon>Orbiliaceae</taxon>
        <taxon>Orbilia</taxon>
    </lineage>
</organism>
<dbReference type="Gene3D" id="1.20.1280.50">
    <property type="match status" value="1"/>
</dbReference>
<evidence type="ECO:0000259" key="1">
    <source>
        <dbReference type="PROSITE" id="PS50181"/>
    </source>
</evidence>
<accession>A0AAN8N566</accession>
<evidence type="ECO:0000313" key="2">
    <source>
        <dbReference type="EMBL" id="KAK6342977.1"/>
    </source>
</evidence>
<dbReference type="InterPro" id="IPR036047">
    <property type="entry name" value="F-box-like_dom_sf"/>
</dbReference>
<sequence>MEEPLKTSTQETSGRSKPHILSLPNEIQVQILSNLSINDQLNACGVSSHWKCLLLEIESLTKSRYPVRLDMYPEDLGLHALLNCGEYTLKLLVKDGAIIRIYHSPNIHPIPDSETPADFIWLFTEERENGMREGYFDVTDSPFLNETSGTPFSYDSYDLNPKSEEEKVLLEMMQGLDDGSAYYVLKFLTFVPSDVENGIVDDIDTDEDIHLEFGTLSVKEVMELILKKAKEAVEDEAEVDLGVCGGMYLVEVVFPELRSVY</sequence>
<evidence type="ECO:0000313" key="3">
    <source>
        <dbReference type="Proteomes" id="UP001313282"/>
    </source>
</evidence>
<dbReference type="InterPro" id="IPR001810">
    <property type="entry name" value="F-box_dom"/>
</dbReference>
<dbReference type="SUPFAM" id="SSF81383">
    <property type="entry name" value="F-box domain"/>
    <property type="match status" value="1"/>
</dbReference>
<dbReference type="SMART" id="SM00256">
    <property type="entry name" value="FBOX"/>
    <property type="match status" value="1"/>
</dbReference>
<feature type="domain" description="F-box" evidence="1">
    <location>
        <begin position="17"/>
        <end position="64"/>
    </location>
</feature>
<dbReference type="Pfam" id="PF12937">
    <property type="entry name" value="F-box-like"/>
    <property type="match status" value="1"/>
</dbReference>
<dbReference type="Proteomes" id="UP001313282">
    <property type="component" value="Unassembled WGS sequence"/>
</dbReference>